<feature type="compositionally biased region" description="Low complexity" evidence="1">
    <location>
        <begin position="295"/>
        <end position="352"/>
    </location>
</feature>
<proteinExistence type="predicted"/>
<evidence type="ECO:0000313" key="3">
    <source>
        <dbReference type="EMBL" id="MDG0866761.1"/>
    </source>
</evidence>
<accession>A0AAJ5ZBY0</accession>
<evidence type="ECO:0000313" key="5">
    <source>
        <dbReference type="Proteomes" id="UP001219901"/>
    </source>
</evidence>
<keyword evidence="2" id="KW-0472">Membrane</keyword>
<keyword evidence="2" id="KW-0812">Transmembrane</keyword>
<feature type="transmembrane region" description="Helical" evidence="2">
    <location>
        <begin position="540"/>
        <end position="560"/>
    </location>
</feature>
<evidence type="ECO:0000313" key="6">
    <source>
        <dbReference type="Proteomes" id="UP001321249"/>
    </source>
</evidence>
<reference evidence="5" key="3">
    <citation type="submission" date="2023-06" db="EMBL/GenBank/DDBJ databases">
        <title>Pangenomics reveal diversification of enzyme families and niche specialization in globally abundant SAR202 bacteria.</title>
        <authorList>
            <person name="Saw J.H.W."/>
        </authorList>
    </citation>
    <scope>NUCLEOTIDE SEQUENCE [LARGE SCALE GENOMIC DNA]</scope>
    <source>
        <strain evidence="5">JH1073</strain>
    </source>
</reference>
<evidence type="ECO:0000313" key="4">
    <source>
        <dbReference type="EMBL" id="WFG38185.1"/>
    </source>
</evidence>
<dbReference type="AlphaFoldDB" id="A0AAJ5ZBY0"/>
<dbReference type="Proteomes" id="UP001219901">
    <property type="component" value="Chromosome"/>
</dbReference>
<dbReference type="EMBL" id="WMBE01000002">
    <property type="protein sequence ID" value="MDG0866761.1"/>
    <property type="molecule type" value="Genomic_DNA"/>
</dbReference>
<reference evidence="4" key="2">
    <citation type="journal article" date="2023" name="Nat. Commun.">
        <title>Cultivation of marine bacteria of the SAR202 clade.</title>
        <authorList>
            <person name="Lim Y."/>
            <person name="Seo J.H."/>
            <person name="Giovannoni S.J."/>
            <person name="Kang I."/>
            <person name="Cho J.C."/>
        </authorList>
    </citation>
    <scope>NUCLEOTIDE SEQUENCE</scope>
    <source>
        <strain evidence="4">JH1073</strain>
    </source>
</reference>
<feature type="transmembrane region" description="Helical" evidence="2">
    <location>
        <begin position="12"/>
        <end position="34"/>
    </location>
</feature>
<name>A0AAJ5ZBY0_9CHLR</name>
<dbReference type="RefSeq" id="WP_342824467.1">
    <property type="nucleotide sequence ID" value="NZ_CP046146.1"/>
</dbReference>
<evidence type="ECO:0008006" key="7">
    <source>
        <dbReference type="Google" id="ProtNLM"/>
    </source>
</evidence>
<dbReference type="Gene3D" id="2.60.120.260">
    <property type="entry name" value="Galactose-binding domain-like"/>
    <property type="match status" value="1"/>
</dbReference>
<keyword evidence="2" id="KW-1133">Transmembrane helix</keyword>
<evidence type="ECO:0000256" key="1">
    <source>
        <dbReference type="SAM" id="MobiDB-lite"/>
    </source>
</evidence>
<evidence type="ECO:0000256" key="2">
    <source>
        <dbReference type="SAM" id="Phobius"/>
    </source>
</evidence>
<feature type="compositionally biased region" description="Pro residues" evidence="1">
    <location>
        <begin position="236"/>
        <end position="256"/>
    </location>
</feature>
<dbReference type="EMBL" id="CP046147">
    <property type="protein sequence ID" value="WFG38185.1"/>
    <property type="molecule type" value="Genomic_DNA"/>
</dbReference>
<protein>
    <recommendedName>
        <fullName evidence="7">CBM-cenC domain-containing protein</fullName>
    </recommendedName>
</protein>
<keyword evidence="5" id="KW-1185">Reference proteome</keyword>
<sequence length="569" mass="60899">MTTQFLPTRVKSALPIFSAIVIAGIFAALIAITVNAVTLHSSDDFESGDLNGGLGWDDTQWSANNSAEARNKEGPVQGSWHVRIRKDGSMERAVDLTGESQVFLSFWLKAKGFKDSEGDNAQVILTPDGGSPTVLQTWTEADANDVYNQYTYDLDALGITPSTLVTLRFEVNGNKNGDKIHVDDIQIYSTPLPTPTPTATLPPTNTPVPTDTPTATPVPTETPVPTATVAATETPTPLPTETPTPVPTNTPVPTETPVPTATPTVAPGTPTPTTIPPTETPTPTPVPTETPTPAPTSTSTPTPTPTVAPTATSVPTATPVPTATATPVPTATSTPAPTVVPTPTNTPVATPPAGAITIDASFSDWNGQAFLNDAYDDQASGYEYDLHELYWANNLNEEVNYHMIKRHTTDGNPFDGENGQDKDGKFILYIDGNNDDDFFSPSDRHIEIKHEPDNGGRVKVKVRQGDNNGLISDTGWNDWGETEGEGGLRLEFALSWADLGISLGDVIRMYLISYKGKVGNPDEKDRLPDSGDIQWSPASIFGPVLLALVTGFGIFVIWWFRGRRTWTSG</sequence>
<feature type="region of interest" description="Disordered" evidence="1">
    <location>
        <begin position="191"/>
        <end position="352"/>
    </location>
</feature>
<organism evidence="4 5">
    <name type="scientific">Candidatus Lucifugimonas marina</name>
    <dbReference type="NCBI Taxonomy" id="3038979"/>
    <lineage>
        <taxon>Bacteria</taxon>
        <taxon>Bacillati</taxon>
        <taxon>Chloroflexota</taxon>
        <taxon>Dehalococcoidia</taxon>
        <taxon>SAR202 cluster</taxon>
        <taxon>Candidatus Lucifugimonadales</taxon>
        <taxon>Candidatus Lucifugimonadaceae</taxon>
        <taxon>Candidatus Lucifugimonas</taxon>
    </lineage>
</organism>
<dbReference type="Proteomes" id="UP001321249">
    <property type="component" value="Unassembled WGS sequence"/>
</dbReference>
<feature type="compositionally biased region" description="Low complexity" evidence="1">
    <location>
        <begin position="257"/>
        <end position="268"/>
    </location>
</feature>
<feature type="compositionally biased region" description="Pro residues" evidence="1">
    <location>
        <begin position="269"/>
        <end position="294"/>
    </location>
</feature>
<reference evidence="5 6" key="1">
    <citation type="submission" date="2019-11" db="EMBL/GenBank/DDBJ databases">
        <authorList>
            <person name="Cho J.-C."/>
        </authorList>
    </citation>
    <scope>NUCLEOTIDE SEQUENCE [LARGE SCALE GENOMIC DNA]</scope>
    <source>
        <strain evidence="4 5">JH1073</strain>
        <strain evidence="3 6">JH702</strain>
    </source>
</reference>
<feature type="compositionally biased region" description="Low complexity" evidence="1">
    <location>
        <begin position="197"/>
        <end position="235"/>
    </location>
</feature>
<gene>
    <name evidence="3" type="ORF">GKO46_06695</name>
    <name evidence="4" type="ORF">GKO48_00700</name>
</gene>